<proteinExistence type="predicted"/>
<reference evidence="1" key="1">
    <citation type="submission" date="2020-06" db="EMBL/GenBank/DDBJ databases">
        <title>Lateral gene transfer of anion-conducting channel rhodopsins between green algae and giant viruses.</title>
        <authorList>
            <person name="Rozenberg A."/>
            <person name="Oppermann J."/>
            <person name="Wietek J."/>
            <person name="Fernandez Lahore R.G."/>
            <person name="Sandaa R.-A."/>
            <person name="Bratbak G."/>
            <person name="Hegemann P."/>
            <person name="Beja O."/>
        </authorList>
    </citation>
    <scope>NUCLEOTIDE SEQUENCE</scope>
    <source>
        <strain evidence="1">01B</strain>
    </source>
</reference>
<evidence type="ECO:0000313" key="1">
    <source>
        <dbReference type="EMBL" id="QOI90518.1"/>
    </source>
</evidence>
<accession>A0A7M3UP55</accession>
<dbReference type="EMBL" id="MT663539">
    <property type="protein sequence ID" value="QOI90518.1"/>
    <property type="molecule type" value="Genomic_DNA"/>
</dbReference>
<sequence>MYIAFMITHKNFNEINENYFYSIKRALIRCLEDKNYVHVFFNTEKDVHRFDKHFTMGRFKLFHKQIDNYTNDIEVANNCYHDQIVQTGFDYHWIVKINPTLIIFDQNIFDNLRTKYSFKHIHSRSRMYVGPLSLKKHQKSNWESYSHRQYPKTQLSILDDQLYMIPYPLQYYAFTSSKMGIPEHPKPNKAILDDLRYVSQQSLDKINIHKISDTPEKNQTIIWNRFNIPYKITEFYVVSVNNMAMYNLATVK</sequence>
<organismHost>
    <name type="scientific">Pyramimonas plurioculata</name>
    <dbReference type="NCBI Taxonomy" id="36893"/>
</organismHost>
<protein>
    <submittedName>
        <fullName evidence="1">Uncharacterized protein</fullName>
    </submittedName>
</protein>
<name>A0A7M3UP55_POV01</name>
<gene>
    <name evidence="1" type="ORF">HWQ62_00383</name>
</gene>
<organism evidence="1">
    <name type="scientific">Pyramimonas orientalis virus</name>
    <name type="common">PoV01</name>
    <dbReference type="NCBI Taxonomy" id="455367"/>
    <lineage>
        <taxon>Viruses</taxon>
        <taxon>Varidnaviria</taxon>
        <taxon>Bamfordvirae</taxon>
        <taxon>Nucleocytoviricota</taxon>
        <taxon>Megaviricetes</taxon>
        <taxon>Imitervirales</taxon>
        <taxon>Allomimiviridae</taxon>
        <taxon>Heliosvirus</taxon>
        <taxon>Heliosvirus raunefjordenense</taxon>
    </lineage>
</organism>